<organism evidence="9 10">
    <name type="scientific">Candidatus Zambryskibacteria bacterium CG22_combo_CG10-13_8_21_14_all_42_17</name>
    <dbReference type="NCBI Taxonomy" id="1975118"/>
    <lineage>
        <taxon>Bacteria</taxon>
        <taxon>Candidatus Zambryskiibacteriota</taxon>
    </lineage>
</organism>
<dbReference type="PANTHER" id="PTHR21368">
    <property type="entry name" value="50S RIBOSOMAL PROTEIN L9"/>
    <property type="match status" value="1"/>
</dbReference>
<dbReference type="SUPFAM" id="SSF55653">
    <property type="entry name" value="Ribosomal protein L9 C-domain"/>
    <property type="match status" value="1"/>
</dbReference>
<dbReference type="GO" id="GO:0003735">
    <property type="term" value="F:structural constituent of ribosome"/>
    <property type="evidence" value="ECO:0007669"/>
    <property type="project" value="InterPro"/>
</dbReference>
<dbReference type="NCBIfam" id="TIGR00158">
    <property type="entry name" value="L9"/>
    <property type="match status" value="1"/>
</dbReference>
<dbReference type="EMBL" id="PCST01000042">
    <property type="protein sequence ID" value="PIP55441.1"/>
    <property type="molecule type" value="Genomic_DNA"/>
</dbReference>
<evidence type="ECO:0000256" key="2">
    <source>
        <dbReference type="ARBA" id="ARBA00022730"/>
    </source>
</evidence>
<dbReference type="InterPro" id="IPR020070">
    <property type="entry name" value="Ribosomal_bL9_N"/>
</dbReference>
<dbReference type="GO" id="GO:0005840">
    <property type="term" value="C:ribosome"/>
    <property type="evidence" value="ECO:0007669"/>
    <property type="project" value="UniProtKB-KW"/>
</dbReference>
<dbReference type="InterPro" id="IPR036791">
    <property type="entry name" value="Ribosomal_bL9_C_sf"/>
</dbReference>
<dbReference type="Gene3D" id="3.40.5.10">
    <property type="entry name" value="Ribosomal protein L9, N-terminal domain"/>
    <property type="match status" value="1"/>
</dbReference>
<evidence type="ECO:0000259" key="8">
    <source>
        <dbReference type="PROSITE" id="PS00651"/>
    </source>
</evidence>
<evidence type="ECO:0000256" key="4">
    <source>
        <dbReference type="ARBA" id="ARBA00022980"/>
    </source>
</evidence>
<dbReference type="InterPro" id="IPR020069">
    <property type="entry name" value="Ribosomal_bL9_C"/>
</dbReference>
<dbReference type="Proteomes" id="UP000229794">
    <property type="component" value="Unassembled WGS sequence"/>
</dbReference>
<reference evidence="9 10" key="1">
    <citation type="submission" date="2017-09" db="EMBL/GenBank/DDBJ databases">
        <title>Depth-based differentiation of microbial function through sediment-hosted aquifers and enrichment of novel symbionts in the deep terrestrial subsurface.</title>
        <authorList>
            <person name="Probst A.J."/>
            <person name="Ladd B."/>
            <person name="Jarett J.K."/>
            <person name="Geller-Mcgrath D.E."/>
            <person name="Sieber C.M."/>
            <person name="Emerson J.B."/>
            <person name="Anantharaman K."/>
            <person name="Thomas B.C."/>
            <person name="Malmstrom R."/>
            <person name="Stieglmeier M."/>
            <person name="Klingl A."/>
            <person name="Woyke T."/>
            <person name="Ryan C.M."/>
            <person name="Banfield J.F."/>
        </authorList>
    </citation>
    <scope>NUCLEOTIDE SEQUENCE [LARGE SCALE GENOMIC DNA]</scope>
    <source>
        <strain evidence="9">CG22_combo_CG10-13_8_21_14_all_42_17</strain>
    </source>
</reference>
<dbReference type="GO" id="GO:0006412">
    <property type="term" value="P:translation"/>
    <property type="evidence" value="ECO:0007669"/>
    <property type="project" value="InterPro"/>
</dbReference>
<evidence type="ECO:0000313" key="10">
    <source>
        <dbReference type="Proteomes" id="UP000229794"/>
    </source>
</evidence>
<protein>
    <recommendedName>
        <fullName evidence="6">Large ribosomal subunit protein bL9</fullName>
    </recommendedName>
    <alternativeName>
        <fullName evidence="7">50S ribosomal protein L9</fullName>
    </alternativeName>
</protein>
<comment type="caution">
    <text evidence="9">The sequence shown here is derived from an EMBL/GenBank/DDBJ whole genome shotgun (WGS) entry which is preliminary data.</text>
</comment>
<dbReference type="Pfam" id="PF03948">
    <property type="entry name" value="Ribosomal_L9_C"/>
    <property type="match status" value="1"/>
</dbReference>
<evidence type="ECO:0000256" key="6">
    <source>
        <dbReference type="ARBA" id="ARBA00035292"/>
    </source>
</evidence>
<dbReference type="Pfam" id="PF01281">
    <property type="entry name" value="Ribosomal_L9_N"/>
    <property type="match status" value="1"/>
</dbReference>
<dbReference type="GO" id="GO:0019843">
    <property type="term" value="F:rRNA binding"/>
    <property type="evidence" value="ECO:0007669"/>
    <property type="project" value="UniProtKB-KW"/>
</dbReference>
<dbReference type="InterPro" id="IPR020594">
    <property type="entry name" value="Ribosomal_bL9_bac/chp"/>
</dbReference>
<keyword evidence="3" id="KW-0694">RNA-binding</keyword>
<dbReference type="GO" id="GO:1990904">
    <property type="term" value="C:ribonucleoprotein complex"/>
    <property type="evidence" value="ECO:0007669"/>
    <property type="project" value="UniProtKB-KW"/>
</dbReference>
<evidence type="ECO:0000256" key="7">
    <source>
        <dbReference type="ARBA" id="ARBA00035456"/>
    </source>
</evidence>
<evidence type="ECO:0000313" key="9">
    <source>
        <dbReference type="EMBL" id="PIP55441.1"/>
    </source>
</evidence>
<dbReference type="AlphaFoldDB" id="A0A2H0BCT7"/>
<dbReference type="InterPro" id="IPR000244">
    <property type="entry name" value="Ribosomal_bL9"/>
</dbReference>
<sequence length="146" mass="16155">MKVILLKDVKGVGKKFEEEIVSDGYAINFLIPRKLAVSVSGPQASAIKSLKEQEEKNLENKRKLFSQNISKISGAIFTVKMKANERGHLFASLTAEKISELLKKDGKEVSSEHINISEPIKTTGTFDIPIAIGDKETKFKLEVVPL</sequence>
<evidence type="ECO:0000256" key="5">
    <source>
        <dbReference type="ARBA" id="ARBA00023274"/>
    </source>
</evidence>
<name>A0A2H0BCT7_9BACT</name>
<dbReference type="InterPro" id="IPR036935">
    <property type="entry name" value="Ribosomal_bL9_N_sf"/>
</dbReference>
<feature type="domain" description="Ribosomal protein L9" evidence="8">
    <location>
        <begin position="13"/>
        <end position="40"/>
    </location>
</feature>
<dbReference type="SUPFAM" id="SSF55658">
    <property type="entry name" value="L9 N-domain-like"/>
    <property type="match status" value="1"/>
</dbReference>
<keyword evidence="2" id="KW-0699">rRNA-binding</keyword>
<keyword evidence="4 9" id="KW-0689">Ribosomal protein</keyword>
<gene>
    <name evidence="9" type="primary">rplI</name>
    <name evidence="9" type="ORF">COX06_03255</name>
</gene>
<dbReference type="InterPro" id="IPR009027">
    <property type="entry name" value="Ribosomal_bL9/RNase_H1_N"/>
</dbReference>
<comment type="similarity">
    <text evidence="1">Belongs to the bacterial ribosomal protein bL9 family.</text>
</comment>
<evidence type="ECO:0000256" key="1">
    <source>
        <dbReference type="ARBA" id="ARBA00010605"/>
    </source>
</evidence>
<dbReference type="PROSITE" id="PS00651">
    <property type="entry name" value="RIBOSOMAL_L9"/>
    <property type="match status" value="1"/>
</dbReference>
<proteinExistence type="inferred from homology"/>
<evidence type="ECO:0000256" key="3">
    <source>
        <dbReference type="ARBA" id="ARBA00022884"/>
    </source>
</evidence>
<dbReference type="Gene3D" id="3.10.430.100">
    <property type="entry name" value="Ribosomal protein L9, C-terminal domain"/>
    <property type="match status" value="1"/>
</dbReference>
<keyword evidence="5" id="KW-0687">Ribonucleoprotein</keyword>
<accession>A0A2H0BCT7</accession>